<protein>
    <submittedName>
        <fullName evidence="1">Uncharacterized protein</fullName>
    </submittedName>
</protein>
<evidence type="ECO:0000313" key="1">
    <source>
        <dbReference type="EMBL" id="GIY45953.1"/>
    </source>
</evidence>
<reference evidence="1 2" key="1">
    <citation type="submission" date="2021-06" db="EMBL/GenBank/DDBJ databases">
        <title>Caerostris extrusa draft genome.</title>
        <authorList>
            <person name="Kono N."/>
            <person name="Arakawa K."/>
        </authorList>
    </citation>
    <scope>NUCLEOTIDE SEQUENCE [LARGE SCALE GENOMIC DNA]</scope>
</reference>
<dbReference type="AlphaFoldDB" id="A0AAV4TH41"/>
<evidence type="ECO:0000313" key="2">
    <source>
        <dbReference type="Proteomes" id="UP001054945"/>
    </source>
</evidence>
<name>A0AAV4TH41_CAEEX</name>
<keyword evidence="2" id="KW-1185">Reference proteome</keyword>
<sequence>MFPSASPWHAIEEESVIQFLLNRHFGDKFRVKSIMNTATRFELETTVRVEIYFSVLYIDGFVPRLHSPHHTTNTVQPMLTEGYTKPTLPFTKSNLII</sequence>
<accession>A0AAV4TH41</accession>
<proteinExistence type="predicted"/>
<dbReference type="EMBL" id="BPLR01011347">
    <property type="protein sequence ID" value="GIY45953.1"/>
    <property type="molecule type" value="Genomic_DNA"/>
</dbReference>
<organism evidence="1 2">
    <name type="scientific">Caerostris extrusa</name>
    <name type="common">Bark spider</name>
    <name type="synonym">Caerostris bankana</name>
    <dbReference type="NCBI Taxonomy" id="172846"/>
    <lineage>
        <taxon>Eukaryota</taxon>
        <taxon>Metazoa</taxon>
        <taxon>Ecdysozoa</taxon>
        <taxon>Arthropoda</taxon>
        <taxon>Chelicerata</taxon>
        <taxon>Arachnida</taxon>
        <taxon>Araneae</taxon>
        <taxon>Araneomorphae</taxon>
        <taxon>Entelegynae</taxon>
        <taxon>Araneoidea</taxon>
        <taxon>Araneidae</taxon>
        <taxon>Caerostris</taxon>
    </lineage>
</organism>
<gene>
    <name evidence="1" type="ORF">CEXT_796351</name>
</gene>
<comment type="caution">
    <text evidence="1">The sequence shown here is derived from an EMBL/GenBank/DDBJ whole genome shotgun (WGS) entry which is preliminary data.</text>
</comment>
<dbReference type="Proteomes" id="UP001054945">
    <property type="component" value="Unassembled WGS sequence"/>
</dbReference>